<dbReference type="Gene3D" id="3.40.50.10260">
    <property type="entry name" value="YjeF N-terminal domain"/>
    <property type="match status" value="1"/>
</dbReference>
<evidence type="ECO:0000256" key="13">
    <source>
        <dbReference type="ARBA" id="ARBA00023268"/>
    </source>
</evidence>
<keyword evidence="13" id="KW-0511">Multifunctional enzyme</keyword>
<comment type="catalytic activity">
    <reaction evidence="1 18 19">
        <text>(6R)-NADHX = (6S)-NADHX</text>
        <dbReference type="Rhea" id="RHEA:32215"/>
        <dbReference type="ChEBI" id="CHEBI:64074"/>
        <dbReference type="ChEBI" id="CHEBI:64075"/>
        <dbReference type="EC" id="5.1.99.6"/>
    </reaction>
</comment>
<name>A0A7W8FW82_9FIRM</name>
<evidence type="ECO:0000259" key="21">
    <source>
        <dbReference type="PROSITE" id="PS51385"/>
    </source>
</evidence>
<evidence type="ECO:0000256" key="9">
    <source>
        <dbReference type="ARBA" id="ARBA00022958"/>
    </source>
</evidence>
<dbReference type="EC" id="5.1.99.6" evidence="19"/>
<comment type="function">
    <text evidence="17">Catalyzes the dehydration of the S-form of NAD(P)HX at the expense of ADP, which is converted to AMP. Together with NAD(P)HX epimerase, which catalyzes the epimerization of the S- and R-forms, the enzyme allows the repair of both epimers of NAD(P)HX, a damaged form of NAD(P)H that is a result of enzymatic or heat-dependent hydration.</text>
</comment>
<keyword evidence="10 17" id="KW-0520">NAD</keyword>
<reference evidence="22 23" key="1">
    <citation type="submission" date="2020-08" db="EMBL/GenBank/DDBJ databases">
        <title>Genomic Encyclopedia of Type Strains, Phase IV (KMG-IV): sequencing the most valuable type-strain genomes for metagenomic binning, comparative biology and taxonomic classification.</title>
        <authorList>
            <person name="Goeker M."/>
        </authorList>
    </citation>
    <scope>NUCLEOTIDE SEQUENCE [LARGE SCALE GENOMIC DNA]</scope>
    <source>
        <strain evidence="22 23">DSM 25799</strain>
    </source>
</reference>
<feature type="domain" description="YjeF C-terminal" evidence="20">
    <location>
        <begin position="214"/>
        <end position="491"/>
    </location>
</feature>
<dbReference type="Pfam" id="PF01256">
    <property type="entry name" value="Carb_kinase"/>
    <property type="match status" value="1"/>
</dbReference>
<evidence type="ECO:0000256" key="19">
    <source>
        <dbReference type="PIRNR" id="PIRNR017184"/>
    </source>
</evidence>
<feature type="binding site" evidence="18">
    <location>
        <position position="117"/>
    </location>
    <ligand>
        <name>K(+)</name>
        <dbReference type="ChEBI" id="CHEBI:29103"/>
    </ligand>
</feature>
<evidence type="ECO:0000313" key="23">
    <source>
        <dbReference type="Proteomes" id="UP000539953"/>
    </source>
</evidence>
<feature type="binding site" evidence="18">
    <location>
        <position position="153"/>
    </location>
    <ligand>
        <name>K(+)</name>
        <dbReference type="ChEBI" id="CHEBI:29103"/>
    </ligand>
</feature>
<dbReference type="HAMAP" id="MF_01966">
    <property type="entry name" value="NADHX_epimerase"/>
    <property type="match status" value="1"/>
</dbReference>
<evidence type="ECO:0000256" key="7">
    <source>
        <dbReference type="ARBA" id="ARBA00022840"/>
    </source>
</evidence>
<keyword evidence="6 17" id="KW-0547">Nucleotide-binding</keyword>
<dbReference type="InterPro" id="IPR000631">
    <property type="entry name" value="CARKD"/>
</dbReference>
<dbReference type="PANTHER" id="PTHR12592">
    <property type="entry name" value="ATP-DEPENDENT (S)-NAD(P)H-HYDRATE DEHYDRATASE FAMILY MEMBER"/>
    <property type="match status" value="1"/>
</dbReference>
<dbReference type="Proteomes" id="UP000539953">
    <property type="component" value="Unassembled WGS sequence"/>
</dbReference>
<feature type="binding site" evidence="17">
    <location>
        <position position="434"/>
    </location>
    <ligand>
        <name>AMP</name>
        <dbReference type="ChEBI" id="CHEBI:456215"/>
    </ligand>
</feature>
<keyword evidence="7 17" id="KW-0067">ATP-binding</keyword>
<feature type="domain" description="YjeF N-terminal" evidence="21">
    <location>
        <begin position="10"/>
        <end position="207"/>
    </location>
</feature>
<dbReference type="NCBIfam" id="TIGR00197">
    <property type="entry name" value="yjeF_nterm"/>
    <property type="match status" value="1"/>
</dbReference>
<comment type="catalytic activity">
    <reaction evidence="16 17 19">
        <text>(6S)-NADPHX + ADP = AMP + phosphate + NADPH + H(+)</text>
        <dbReference type="Rhea" id="RHEA:32235"/>
        <dbReference type="ChEBI" id="CHEBI:15378"/>
        <dbReference type="ChEBI" id="CHEBI:43474"/>
        <dbReference type="ChEBI" id="CHEBI:57783"/>
        <dbReference type="ChEBI" id="CHEBI:64076"/>
        <dbReference type="ChEBI" id="CHEBI:456215"/>
        <dbReference type="ChEBI" id="CHEBI:456216"/>
        <dbReference type="EC" id="4.2.1.136"/>
    </reaction>
</comment>
<dbReference type="GO" id="GO:0110051">
    <property type="term" value="P:metabolite repair"/>
    <property type="evidence" value="ECO:0007669"/>
    <property type="project" value="TreeGrafter"/>
</dbReference>
<comment type="catalytic activity">
    <reaction evidence="15 17 19">
        <text>(6S)-NADHX + ADP = AMP + phosphate + NADH + H(+)</text>
        <dbReference type="Rhea" id="RHEA:32223"/>
        <dbReference type="ChEBI" id="CHEBI:15378"/>
        <dbReference type="ChEBI" id="CHEBI:43474"/>
        <dbReference type="ChEBI" id="CHEBI:57945"/>
        <dbReference type="ChEBI" id="CHEBI:64074"/>
        <dbReference type="ChEBI" id="CHEBI:456215"/>
        <dbReference type="ChEBI" id="CHEBI:456216"/>
        <dbReference type="EC" id="4.2.1.136"/>
    </reaction>
</comment>
<dbReference type="GO" id="GO:0046872">
    <property type="term" value="F:metal ion binding"/>
    <property type="evidence" value="ECO:0007669"/>
    <property type="project" value="UniProtKB-UniRule"/>
</dbReference>
<comment type="caution">
    <text evidence="22">The sequence shown here is derived from an EMBL/GenBank/DDBJ whole genome shotgun (WGS) entry which is preliminary data.</text>
</comment>
<comment type="similarity">
    <text evidence="17">Belongs to the NnrD/CARKD family.</text>
</comment>
<feature type="binding site" evidence="17">
    <location>
        <position position="249"/>
    </location>
    <ligand>
        <name>(6S)-NADPHX</name>
        <dbReference type="ChEBI" id="CHEBI:64076"/>
    </ligand>
</feature>
<dbReference type="EMBL" id="JACHHK010000001">
    <property type="protein sequence ID" value="MBB5182425.1"/>
    <property type="molecule type" value="Genomic_DNA"/>
</dbReference>
<feature type="binding site" evidence="17">
    <location>
        <position position="368"/>
    </location>
    <ligand>
        <name>(6S)-NADPHX</name>
        <dbReference type="ChEBI" id="CHEBI:64076"/>
    </ligand>
</feature>
<keyword evidence="8 17" id="KW-0521">NADP</keyword>
<dbReference type="InterPro" id="IPR036652">
    <property type="entry name" value="YjeF_N_dom_sf"/>
</dbReference>
<evidence type="ECO:0000256" key="5">
    <source>
        <dbReference type="ARBA" id="ARBA00022723"/>
    </source>
</evidence>
<dbReference type="RefSeq" id="WP_183327079.1">
    <property type="nucleotide sequence ID" value="NZ_JACHHK010000001.1"/>
</dbReference>
<accession>A0A7W8FW82</accession>
<evidence type="ECO:0000256" key="16">
    <source>
        <dbReference type="ARBA" id="ARBA00049209"/>
    </source>
</evidence>
<dbReference type="GO" id="GO:0005524">
    <property type="term" value="F:ATP binding"/>
    <property type="evidence" value="ECO:0007669"/>
    <property type="project" value="UniProtKB-UniRule"/>
</dbReference>
<evidence type="ECO:0000256" key="3">
    <source>
        <dbReference type="ARBA" id="ARBA00006001"/>
    </source>
</evidence>
<evidence type="ECO:0000256" key="14">
    <source>
        <dbReference type="ARBA" id="ARBA00025153"/>
    </source>
</evidence>
<evidence type="ECO:0000256" key="15">
    <source>
        <dbReference type="ARBA" id="ARBA00048238"/>
    </source>
</evidence>
<dbReference type="Pfam" id="PF03853">
    <property type="entry name" value="YjeF_N"/>
    <property type="match status" value="1"/>
</dbReference>
<comment type="function">
    <text evidence="18">Catalyzes the epimerization of the S- and R-forms of NAD(P)HX, a damaged form of NAD(P)H that is a result of enzymatic or heat-dependent hydration. This is a prerequisite for the S-specific NAD(P)H-hydrate dehydratase to allow the repair of both epimers of NAD(P)HX.</text>
</comment>
<dbReference type="InterPro" id="IPR030677">
    <property type="entry name" value="Nnr"/>
</dbReference>
<dbReference type="GO" id="GO:0052856">
    <property type="term" value="F:NAD(P)HX epimerase activity"/>
    <property type="evidence" value="ECO:0007669"/>
    <property type="project" value="UniProtKB-UniRule"/>
</dbReference>
<keyword evidence="12 17" id="KW-0456">Lyase</keyword>
<evidence type="ECO:0000256" key="10">
    <source>
        <dbReference type="ARBA" id="ARBA00023027"/>
    </source>
</evidence>
<keyword evidence="5 18" id="KW-0479">Metal-binding</keyword>
<comment type="similarity">
    <text evidence="4 19">In the C-terminal section; belongs to the NnrD/CARKD family.</text>
</comment>
<comment type="subunit">
    <text evidence="17">Homotetramer.</text>
</comment>
<dbReference type="PROSITE" id="PS51385">
    <property type="entry name" value="YJEF_N"/>
    <property type="match status" value="1"/>
</dbReference>
<dbReference type="AlphaFoldDB" id="A0A7W8FW82"/>
<evidence type="ECO:0000256" key="8">
    <source>
        <dbReference type="ARBA" id="ARBA00022857"/>
    </source>
</evidence>
<evidence type="ECO:0000313" key="22">
    <source>
        <dbReference type="EMBL" id="MBB5182425.1"/>
    </source>
</evidence>
<dbReference type="CDD" id="cd01171">
    <property type="entry name" value="YXKO-related"/>
    <property type="match status" value="1"/>
</dbReference>
<dbReference type="GO" id="GO:0046496">
    <property type="term" value="P:nicotinamide nucleotide metabolic process"/>
    <property type="evidence" value="ECO:0007669"/>
    <property type="project" value="UniProtKB-UniRule"/>
</dbReference>
<comment type="cofactor">
    <cofactor evidence="17">
        <name>Mg(2+)</name>
        <dbReference type="ChEBI" id="CHEBI:18420"/>
    </cofactor>
</comment>
<dbReference type="InterPro" id="IPR004443">
    <property type="entry name" value="YjeF_N_dom"/>
</dbReference>
<comment type="cofactor">
    <cofactor evidence="18 19">
        <name>K(+)</name>
        <dbReference type="ChEBI" id="CHEBI:29103"/>
    </cofactor>
    <text evidence="18 19">Binds 1 potassium ion per subunit.</text>
</comment>
<comment type="function">
    <text evidence="14 19">Bifunctional enzyme that catalyzes the epimerization of the S- and R-forms of NAD(P)HX and the dehydration of the S-form of NAD(P)HX at the expense of ADP, which is converted to AMP. This allows the repair of both epimers of NAD(P)HX, a damaged form of NAD(P)H that is a result of enzymatic or heat-dependent hydration.</text>
</comment>
<comment type="similarity">
    <text evidence="18">Belongs to the NnrE/AIBP family.</text>
</comment>
<sequence>MTLICTKDQARAADACAIQDHHIPSLVLMEHAAMETCRYVPAGQKIRIVCGPGNNGADGLAMTRLLLQRHEDVSAFLTSDHLSDDEQTQLDILHSFGIHVQTENFNDWLRDAQVIVDCLFGNGLSRPIEGKYKDYIEAINASDAKVISVDLPSGLEATTGNILGTAVQADVTVALDCLKAGHLVQAGPQVCGELHCADIGIPKSLHPGAKELITKELAAAALPARSIYGHKGTFGKALMIGGSRQMHGAISFAAQACYRSGIGTLTLFVPEPITDILSIKMDCAMKLSAPSQDGFFAQKAVGQLADQIHSFDPVTIGNGMGRSAVTEAMVRTVLESECPAIVDADGLWALRHQRQLLLRQADTIVTPHVKELTYLIDLDVKEIADDPIHAAEWFASLYPNCTLILKSGITVIARGSKQYVFVRPDSGLAKGGSGDVLCGILTGMYGQAKDPLTAAISAVYVHSLCAKQKKDPAGIQPEDWIYRIPEAIGTLRRA</sequence>
<evidence type="ECO:0000259" key="20">
    <source>
        <dbReference type="PROSITE" id="PS51383"/>
    </source>
</evidence>
<feature type="binding site" evidence="18">
    <location>
        <position position="150"/>
    </location>
    <ligand>
        <name>(6S)-NADPHX</name>
        <dbReference type="ChEBI" id="CHEBI:64076"/>
    </ligand>
</feature>
<feature type="binding site" evidence="17">
    <location>
        <begin position="406"/>
        <end position="410"/>
    </location>
    <ligand>
        <name>AMP</name>
        <dbReference type="ChEBI" id="CHEBI:456215"/>
    </ligand>
</feature>
<proteinExistence type="inferred from homology"/>
<dbReference type="PANTHER" id="PTHR12592:SF0">
    <property type="entry name" value="ATP-DEPENDENT (S)-NAD(P)H-HYDRATE DEHYDRATASE"/>
    <property type="match status" value="1"/>
</dbReference>
<feature type="binding site" evidence="17">
    <location>
        <position position="319"/>
    </location>
    <ligand>
        <name>(6S)-NADPHX</name>
        <dbReference type="ChEBI" id="CHEBI:64076"/>
    </ligand>
</feature>
<keyword evidence="11 18" id="KW-0413">Isomerase</keyword>
<evidence type="ECO:0000256" key="17">
    <source>
        <dbReference type="HAMAP-Rule" id="MF_01965"/>
    </source>
</evidence>
<comment type="catalytic activity">
    <reaction evidence="2 18 19">
        <text>(6R)-NADPHX = (6S)-NADPHX</text>
        <dbReference type="Rhea" id="RHEA:32227"/>
        <dbReference type="ChEBI" id="CHEBI:64076"/>
        <dbReference type="ChEBI" id="CHEBI:64077"/>
        <dbReference type="EC" id="5.1.99.6"/>
    </reaction>
</comment>
<comment type="similarity">
    <text evidence="3 19">In the N-terminal section; belongs to the NnrE/AIBP family.</text>
</comment>
<gene>
    <name evidence="17" type="primary">nnrD</name>
    <name evidence="18" type="synonym">nnrE</name>
    <name evidence="22" type="ORF">HNQ47_000428</name>
</gene>
<dbReference type="EC" id="4.2.1.136" evidence="19"/>
<evidence type="ECO:0000256" key="18">
    <source>
        <dbReference type="HAMAP-Rule" id="MF_01966"/>
    </source>
</evidence>
<dbReference type="NCBIfam" id="TIGR00196">
    <property type="entry name" value="yjeF_cterm"/>
    <property type="match status" value="1"/>
</dbReference>
<dbReference type="PIRSF" id="PIRSF017184">
    <property type="entry name" value="Nnr"/>
    <property type="match status" value="1"/>
</dbReference>
<feature type="binding site" evidence="17">
    <location>
        <position position="435"/>
    </location>
    <ligand>
        <name>(6S)-NADPHX</name>
        <dbReference type="ChEBI" id="CHEBI:64076"/>
    </ligand>
</feature>
<dbReference type="GO" id="GO:0052855">
    <property type="term" value="F:ADP-dependent NAD(P)H-hydrate dehydratase activity"/>
    <property type="evidence" value="ECO:0007669"/>
    <property type="project" value="UniProtKB-UniRule"/>
</dbReference>
<evidence type="ECO:0000256" key="6">
    <source>
        <dbReference type="ARBA" id="ARBA00022741"/>
    </source>
</evidence>
<dbReference type="InterPro" id="IPR029056">
    <property type="entry name" value="Ribokinase-like"/>
</dbReference>
<feature type="binding site" evidence="18">
    <location>
        <position position="132"/>
    </location>
    <ligand>
        <name>(6S)-NADPHX</name>
        <dbReference type="ChEBI" id="CHEBI:64076"/>
    </ligand>
</feature>
<evidence type="ECO:0000256" key="11">
    <source>
        <dbReference type="ARBA" id="ARBA00023235"/>
    </source>
</evidence>
<evidence type="ECO:0000256" key="1">
    <source>
        <dbReference type="ARBA" id="ARBA00000013"/>
    </source>
</evidence>
<keyword evidence="9 18" id="KW-0630">Potassium</keyword>
<feature type="binding site" evidence="18">
    <location>
        <begin position="121"/>
        <end position="127"/>
    </location>
    <ligand>
        <name>(6S)-NADPHX</name>
        <dbReference type="ChEBI" id="CHEBI:64076"/>
    </ligand>
</feature>
<keyword evidence="23" id="KW-1185">Reference proteome</keyword>
<feature type="binding site" evidence="18">
    <location>
        <position position="55"/>
    </location>
    <ligand>
        <name>K(+)</name>
        <dbReference type="ChEBI" id="CHEBI:29103"/>
    </ligand>
</feature>
<evidence type="ECO:0000256" key="4">
    <source>
        <dbReference type="ARBA" id="ARBA00009524"/>
    </source>
</evidence>
<dbReference type="SUPFAM" id="SSF53613">
    <property type="entry name" value="Ribokinase-like"/>
    <property type="match status" value="1"/>
</dbReference>
<feature type="binding site" evidence="18">
    <location>
        <begin position="54"/>
        <end position="58"/>
    </location>
    <ligand>
        <name>(6S)-NADPHX</name>
        <dbReference type="ChEBI" id="CHEBI:64076"/>
    </ligand>
</feature>
<evidence type="ECO:0000256" key="12">
    <source>
        <dbReference type="ARBA" id="ARBA00023239"/>
    </source>
</evidence>
<organism evidence="22 23">
    <name type="scientific">Catenisphaera adipataccumulans</name>
    <dbReference type="NCBI Taxonomy" id="700500"/>
    <lineage>
        <taxon>Bacteria</taxon>
        <taxon>Bacillati</taxon>
        <taxon>Bacillota</taxon>
        <taxon>Erysipelotrichia</taxon>
        <taxon>Erysipelotrichales</taxon>
        <taxon>Erysipelotrichaceae</taxon>
        <taxon>Catenisphaera</taxon>
    </lineage>
</organism>
<dbReference type="Gene3D" id="3.40.1190.20">
    <property type="match status" value="1"/>
</dbReference>
<dbReference type="HAMAP" id="MF_01965">
    <property type="entry name" value="NADHX_dehydratase"/>
    <property type="match status" value="1"/>
</dbReference>
<dbReference type="SUPFAM" id="SSF64153">
    <property type="entry name" value="YjeF N-terminal domain-like"/>
    <property type="match status" value="1"/>
</dbReference>
<protein>
    <recommendedName>
        <fullName evidence="19">Bifunctional NAD(P)H-hydrate repair enzyme</fullName>
    </recommendedName>
    <alternativeName>
        <fullName evidence="19">Nicotinamide nucleotide repair protein</fullName>
    </alternativeName>
    <domain>
        <recommendedName>
            <fullName evidence="19">ADP-dependent (S)-NAD(P)H-hydrate dehydratase</fullName>
            <ecNumber evidence="19">4.2.1.136</ecNumber>
        </recommendedName>
        <alternativeName>
            <fullName evidence="19">ADP-dependent NAD(P)HX dehydratase</fullName>
        </alternativeName>
    </domain>
    <domain>
        <recommendedName>
            <fullName evidence="19">NAD(P)H-hydrate epimerase</fullName>
            <ecNumber evidence="19">5.1.99.6</ecNumber>
        </recommendedName>
    </domain>
</protein>
<evidence type="ECO:0000256" key="2">
    <source>
        <dbReference type="ARBA" id="ARBA00000909"/>
    </source>
</evidence>
<dbReference type="PROSITE" id="PS51383">
    <property type="entry name" value="YJEF_C_3"/>
    <property type="match status" value="1"/>
</dbReference>